<protein>
    <recommendedName>
        <fullName evidence="9">RNA polymerase sigma factor 70 region 4 type 2 domain-containing protein</fullName>
    </recommendedName>
</protein>
<evidence type="ECO:0000256" key="1">
    <source>
        <dbReference type="ARBA" id="ARBA00010641"/>
    </source>
</evidence>
<sequence length="352" mass="39150">MKKDWTTGLKDKMSDYSERPSDRVWSNIAGQTGIEAPVREKRERLLPVWLWTSAASAAAIMAGIFILLRHIQPEMQYISAMKIEEVAPVPVNTRNTDEIVSTGNADESDIIVVNADMADKRNDAMMTATANPLHKTSRSNAAEVRQHSAMAAFANKDEGNRLAVAENADFGRSTVEENTEKVSTEAENATYEAESAAYDTGNADHEAAPAEDILQDSFVKIFSSIGTFSYKGPGSLKAWMSRIAANEALQYLRKQKHTNFLEYTDNIPDRTDEEEEPDIGKIPAGAIQKLIEELPDGYRTIFNLFVFEEKSHKEIAGLLGITESTSASQFHRARRILAKKIKDYEKGLDNRA</sequence>
<organism evidence="8">
    <name type="scientific">uncultured prokaryote</name>
    <dbReference type="NCBI Taxonomy" id="198431"/>
    <lineage>
        <taxon>unclassified sequences</taxon>
        <taxon>environmental samples</taxon>
    </lineage>
</organism>
<reference evidence="8" key="1">
    <citation type="submission" date="2015-06" db="EMBL/GenBank/DDBJ databases">
        <authorList>
            <person name="Joergensen T."/>
        </authorList>
    </citation>
    <scope>NUCLEOTIDE SEQUENCE</scope>
    <source>
        <strain evidence="8">RGFK0992</strain>
    </source>
</reference>
<evidence type="ECO:0000256" key="2">
    <source>
        <dbReference type="ARBA" id="ARBA00023015"/>
    </source>
</evidence>
<dbReference type="GO" id="GO:0003677">
    <property type="term" value="F:DNA binding"/>
    <property type="evidence" value="ECO:0007669"/>
    <property type="project" value="InterPro"/>
</dbReference>
<evidence type="ECO:0000259" key="7">
    <source>
        <dbReference type="Pfam" id="PF08281"/>
    </source>
</evidence>
<keyword evidence="2" id="KW-0805">Transcription regulation</keyword>
<dbReference type="InterPro" id="IPR036388">
    <property type="entry name" value="WH-like_DNA-bd_sf"/>
</dbReference>
<name>A0A0H5Q472_9ZZZZ</name>
<dbReference type="GO" id="GO:0016987">
    <property type="term" value="F:sigma factor activity"/>
    <property type="evidence" value="ECO:0007669"/>
    <property type="project" value="UniProtKB-KW"/>
</dbReference>
<comment type="similarity">
    <text evidence="1">Belongs to the sigma-70 factor family. ECF subfamily.</text>
</comment>
<evidence type="ECO:0000256" key="3">
    <source>
        <dbReference type="ARBA" id="ARBA00023082"/>
    </source>
</evidence>
<dbReference type="InterPro" id="IPR039425">
    <property type="entry name" value="RNA_pol_sigma-70-like"/>
</dbReference>
<dbReference type="InterPro" id="IPR014284">
    <property type="entry name" value="RNA_pol_sigma-70_dom"/>
</dbReference>
<evidence type="ECO:0000256" key="5">
    <source>
        <dbReference type="SAM" id="Phobius"/>
    </source>
</evidence>
<feature type="domain" description="RNA polymerase sigma-70 region 2" evidence="6">
    <location>
        <begin position="207"/>
        <end position="257"/>
    </location>
</feature>
<dbReference type="Gene3D" id="1.10.10.10">
    <property type="entry name" value="Winged helix-like DNA-binding domain superfamily/Winged helix DNA-binding domain"/>
    <property type="match status" value="1"/>
</dbReference>
<feature type="transmembrane region" description="Helical" evidence="5">
    <location>
        <begin position="48"/>
        <end position="68"/>
    </location>
</feature>
<keyword evidence="4" id="KW-0804">Transcription</keyword>
<reference evidence="8" key="2">
    <citation type="submission" date="2015-07" db="EMBL/GenBank/DDBJ databases">
        <title>Plasmids, circular viruses and viroids from rat gut.</title>
        <authorList>
            <person name="Jorgensen T.J."/>
            <person name="Hansen M.A."/>
            <person name="Xu Z."/>
            <person name="Tabak M.A."/>
            <person name="Sorensen S.J."/>
            <person name="Hansen L.H."/>
        </authorList>
    </citation>
    <scope>NUCLEOTIDE SEQUENCE</scope>
    <source>
        <strain evidence="8">RGFK0992</strain>
    </source>
</reference>
<dbReference type="GO" id="GO:0006352">
    <property type="term" value="P:DNA-templated transcription initiation"/>
    <property type="evidence" value="ECO:0007669"/>
    <property type="project" value="InterPro"/>
</dbReference>
<keyword evidence="5" id="KW-0472">Membrane</keyword>
<dbReference type="SUPFAM" id="SSF88946">
    <property type="entry name" value="Sigma2 domain of RNA polymerase sigma factors"/>
    <property type="match status" value="1"/>
</dbReference>
<dbReference type="EMBL" id="LN853586">
    <property type="protein sequence ID" value="CRY96219.1"/>
    <property type="molecule type" value="Genomic_DNA"/>
</dbReference>
<dbReference type="CDD" id="cd06171">
    <property type="entry name" value="Sigma70_r4"/>
    <property type="match status" value="1"/>
</dbReference>
<dbReference type="PANTHER" id="PTHR43133">
    <property type="entry name" value="RNA POLYMERASE ECF-TYPE SIGMA FACTO"/>
    <property type="match status" value="1"/>
</dbReference>
<dbReference type="InterPro" id="IPR013325">
    <property type="entry name" value="RNA_pol_sigma_r2"/>
</dbReference>
<dbReference type="Gene3D" id="1.10.1740.10">
    <property type="match status" value="1"/>
</dbReference>
<keyword evidence="5" id="KW-1133">Transmembrane helix</keyword>
<evidence type="ECO:0000259" key="6">
    <source>
        <dbReference type="Pfam" id="PF04542"/>
    </source>
</evidence>
<dbReference type="Pfam" id="PF04542">
    <property type="entry name" value="Sigma70_r2"/>
    <property type="match status" value="1"/>
</dbReference>
<dbReference type="AlphaFoldDB" id="A0A0H5Q472"/>
<dbReference type="InterPro" id="IPR013324">
    <property type="entry name" value="RNA_pol_sigma_r3/r4-like"/>
</dbReference>
<dbReference type="InterPro" id="IPR013249">
    <property type="entry name" value="RNA_pol_sigma70_r4_t2"/>
</dbReference>
<keyword evidence="3" id="KW-0731">Sigma factor</keyword>
<evidence type="ECO:0000256" key="4">
    <source>
        <dbReference type="ARBA" id="ARBA00023163"/>
    </source>
</evidence>
<dbReference type="Pfam" id="PF08281">
    <property type="entry name" value="Sigma70_r4_2"/>
    <property type="match status" value="1"/>
</dbReference>
<dbReference type="InterPro" id="IPR007627">
    <property type="entry name" value="RNA_pol_sigma70_r2"/>
</dbReference>
<accession>A0A0H5Q472</accession>
<proteinExistence type="inferred from homology"/>
<evidence type="ECO:0000313" key="8">
    <source>
        <dbReference type="EMBL" id="CRY96219.1"/>
    </source>
</evidence>
<dbReference type="PANTHER" id="PTHR43133:SF46">
    <property type="entry name" value="RNA POLYMERASE SIGMA-70 FACTOR ECF SUBFAMILY"/>
    <property type="match status" value="1"/>
</dbReference>
<dbReference type="SUPFAM" id="SSF88659">
    <property type="entry name" value="Sigma3 and sigma4 domains of RNA polymerase sigma factors"/>
    <property type="match status" value="1"/>
</dbReference>
<feature type="domain" description="RNA polymerase sigma factor 70 region 4 type 2" evidence="7">
    <location>
        <begin position="286"/>
        <end position="335"/>
    </location>
</feature>
<keyword evidence="5" id="KW-0812">Transmembrane</keyword>
<dbReference type="NCBIfam" id="TIGR02937">
    <property type="entry name" value="sigma70-ECF"/>
    <property type="match status" value="1"/>
</dbReference>
<evidence type="ECO:0008006" key="9">
    <source>
        <dbReference type="Google" id="ProtNLM"/>
    </source>
</evidence>